<protein>
    <submittedName>
        <fullName evidence="2">Uncharacterized protein</fullName>
    </submittedName>
</protein>
<dbReference type="EMBL" id="NFEZ01000003">
    <property type="protein sequence ID" value="PLT46823.1"/>
    <property type="molecule type" value="Genomic_DNA"/>
</dbReference>
<keyword evidence="1" id="KW-1133">Transmembrane helix</keyword>
<evidence type="ECO:0000313" key="2">
    <source>
        <dbReference type="EMBL" id="PLT46823.1"/>
    </source>
</evidence>
<evidence type="ECO:0000256" key="1">
    <source>
        <dbReference type="SAM" id="Phobius"/>
    </source>
</evidence>
<name>A0A2N5N919_9BACL</name>
<dbReference type="Proteomes" id="UP000234789">
    <property type="component" value="Unassembled WGS sequence"/>
</dbReference>
<feature type="transmembrane region" description="Helical" evidence="1">
    <location>
        <begin position="29"/>
        <end position="51"/>
    </location>
</feature>
<feature type="transmembrane region" description="Helical" evidence="1">
    <location>
        <begin position="63"/>
        <end position="88"/>
    </location>
</feature>
<dbReference type="RefSeq" id="WP_101807901.1">
    <property type="nucleotide sequence ID" value="NZ_NFEZ01000003.1"/>
</dbReference>
<dbReference type="AlphaFoldDB" id="A0A2N5N919"/>
<gene>
    <name evidence="2" type="ORF">B8V81_1047</name>
</gene>
<sequence length="91" mass="9612">MNAQPYSGSARDPYHGGGSSSVMTTGNWFVTQLLLAIPIVGLILLFVWAFGENANVNKRNLSRAYLLLFLILIGVGLAISMLSALIAASGS</sequence>
<organism evidence="2 3">
    <name type="scientific">Paenibacillus pasadenensis</name>
    <dbReference type="NCBI Taxonomy" id="217090"/>
    <lineage>
        <taxon>Bacteria</taxon>
        <taxon>Bacillati</taxon>
        <taxon>Bacillota</taxon>
        <taxon>Bacilli</taxon>
        <taxon>Bacillales</taxon>
        <taxon>Paenibacillaceae</taxon>
        <taxon>Paenibacillus</taxon>
    </lineage>
</organism>
<evidence type="ECO:0000313" key="3">
    <source>
        <dbReference type="Proteomes" id="UP000234789"/>
    </source>
</evidence>
<comment type="caution">
    <text evidence="2">The sequence shown here is derived from an EMBL/GenBank/DDBJ whole genome shotgun (WGS) entry which is preliminary data.</text>
</comment>
<proteinExistence type="predicted"/>
<keyword evidence="3" id="KW-1185">Reference proteome</keyword>
<accession>A0A2N5N919</accession>
<keyword evidence="1" id="KW-0812">Transmembrane</keyword>
<keyword evidence="1" id="KW-0472">Membrane</keyword>
<reference evidence="2 3" key="1">
    <citation type="submission" date="2017-05" db="EMBL/GenBank/DDBJ databases">
        <title>Functional genome analysis of Paenibacillus pasadenensis strain R16: insights on endophytic life style and antifungal activity.</title>
        <authorList>
            <person name="Passera A."/>
            <person name="Marcolungo L."/>
            <person name="Casati P."/>
            <person name="Brasca M."/>
            <person name="Quaglino F."/>
            <person name="Delledonne M."/>
        </authorList>
    </citation>
    <scope>NUCLEOTIDE SEQUENCE [LARGE SCALE GENOMIC DNA]</scope>
    <source>
        <strain evidence="2 3">R16</strain>
    </source>
</reference>